<keyword evidence="8" id="KW-1185">Reference proteome</keyword>
<evidence type="ECO:0000256" key="3">
    <source>
        <dbReference type="ARBA" id="ARBA00022692"/>
    </source>
</evidence>
<evidence type="ECO:0000256" key="6">
    <source>
        <dbReference type="SAM" id="Phobius"/>
    </source>
</evidence>
<keyword evidence="4 6" id="KW-1133">Transmembrane helix</keyword>
<comment type="caution">
    <text evidence="7">The sequence shown here is derived from an EMBL/GenBank/DDBJ whole genome shotgun (WGS) entry which is preliminary data.</text>
</comment>
<keyword evidence="5 6" id="KW-0472">Membrane</keyword>
<dbReference type="Pfam" id="PF03739">
    <property type="entry name" value="LptF_LptG"/>
    <property type="match status" value="1"/>
</dbReference>
<reference evidence="7" key="1">
    <citation type="journal article" date="2014" name="Int. J. Syst. Evol. Microbiol.">
        <title>Complete genome sequence of Corynebacterium casei LMG S-19264T (=DSM 44701T), isolated from a smear-ripened cheese.</title>
        <authorList>
            <consortium name="US DOE Joint Genome Institute (JGI-PGF)"/>
            <person name="Walter F."/>
            <person name="Albersmeier A."/>
            <person name="Kalinowski J."/>
            <person name="Ruckert C."/>
        </authorList>
    </citation>
    <scope>NUCLEOTIDE SEQUENCE</scope>
    <source>
        <strain evidence="7">CGMCC 1.16012</strain>
    </source>
</reference>
<feature type="transmembrane region" description="Helical" evidence="6">
    <location>
        <begin position="339"/>
        <end position="363"/>
    </location>
</feature>
<evidence type="ECO:0000313" key="8">
    <source>
        <dbReference type="Proteomes" id="UP000606730"/>
    </source>
</evidence>
<evidence type="ECO:0000256" key="2">
    <source>
        <dbReference type="ARBA" id="ARBA00022475"/>
    </source>
</evidence>
<dbReference type="OrthoDB" id="9798468at2"/>
<feature type="transmembrane region" description="Helical" evidence="6">
    <location>
        <begin position="12"/>
        <end position="29"/>
    </location>
</feature>
<protein>
    <submittedName>
        <fullName evidence="7">LPS export ABC transporter permease LptG</fullName>
    </submittedName>
</protein>
<feature type="transmembrane region" description="Helical" evidence="6">
    <location>
        <begin position="99"/>
        <end position="121"/>
    </location>
</feature>
<feature type="transmembrane region" description="Helical" evidence="6">
    <location>
        <begin position="59"/>
        <end position="79"/>
    </location>
</feature>
<reference evidence="7" key="2">
    <citation type="submission" date="2020-09" db="EMBL/GenBank/DDBJ databases">
        <authorList>
            <person name="Sun Q."/>
            <person name="Zhou Y."/>
        </authorList>
    </citation>
    <scope>NUCLEOTIDE SEQUENCE</scope>
    <source>
        <strain evidence="7">CGMCC 1.16012</strain>
    </source>
</reference>
<dbReference type="PANTHER" id="PTHR33529:SF2">
    <property type="entry name" value="LIPOPOLYSACCHARIDE EXPORT SYSTEM PERMEASE PROTEIN LPTG"/>
    <property type="match status" value="1"/>
</dbReference>
<keyword evidence="3 6" id="KW-0812">Transmembrane</keyword>
<dbReference type="RefSeq" id="WP_095596109.1">
    <property type="nucleotide sequence ID" value="NZ_BMKN01000001.1"/>
</dbReference>
<dbReference type="NCBIfam" id="TIGR04408">
    <property type="entry name" value="LptG_lptG"/>
    <property type="match status" value="1"/>
</dbReference>
<dbReference type="InterPro" id="IPR030923">
    <property type="entry name" value="LptG"/>
</dbReference>
<dbReference type="InterPro" id="IPR005495">
    <property type="entry name" value="LptG/LptF_permease"/>
</dbReference>
<dbReference type="GO" id="GO:0043190">
    <property type="term" value="C:ATP-binding cassette (ABC) transporter complex"/>
    <property type="evidence" value="ECO:0007669"/>
    <property type="project" value="InterPro"/>
</dbReference>
<name>A0A917AD49_9RHOB</name>
<evidence type="ECO:0000256" key="4">
    <source>
        <dbReference type="ARBA" id="ARBA00022989"/>
    </source>
</evidence>
<evidence type="ECO:0000256" key="1">
    <source>
        <dbReference type="ARBA" id="ARBA00004651"/>
    </source>
</evidence>
<comment type="subcellular location">
    <subcellularLocation>
        <location evidence="1">Cell membrane</location>
        <topology evidence="1">Multi-pass membrane protein</topology>
    </subcellularLocation>
</comment>
<organism evidence="7 8">
    <name type="scientific">Actibacterium pelagium</name>
    <dbReference type="NCBI Taxonomy" id="2029103"/>
    <lineage>
        <taxon>Bacteria</taxon>
        <taxon>Pseudomonadati</taxon>
        <taxon>Pseudomonadota</taxon>
        <taxon>Alphaproteobacteria</taxon>
        <taxon>Rhodobacterales</taxon>
        <taxon>Roseobacteraceae</taxon>
        <taxon>Actibacterium</taxon>
    </lineage>
</organism>
<dbReference type="AlphaFoldDB" id="A0A917AD49"/>
<dbReference type="GO" id="GO:0055085">
    <property type="term" value="P:transmembrane transport"/>
    <property type="evidence" value="ECO:0007669"/>
    <property type="project" value="InterPro"/>
</dbReference>
<accession>A0A917AD49</accession>
<dbReference type="EMBL" id="BMKN01000001">
    <property type="protein sequence ID" value="GGE44727.1"/>
    <property type="molecule type" value="Genomic_DNA"/>
</dbReference>
<evidence type="ECO:0000256" key="5">
    <source>
        <dbReference type="ARBA" id="ARBA00023136"/>
    </source>
</evidence>
<dbReference type="GO" id="GO:0015920">
    <property type="term" value="P:lipopolysaccharide transport"/>
    <property type="evidence" value="ECO:0007669"/>
    <property type="project" value="TreeGrafter"/>
</dbReference>
<keyword evidence="2" id="KW-1003">Cell membrane</keyword>
<sequence length="366" mass="39950">MILHLYFARRFAINFAAIFAGFLVFLLLLDVVDQIRKFEIGTISFGQALELALLNAPKAIYRILPLIVILTTLALYLGLARTSEMVITRAAGRSALRSLIAPVISALVLGAILVGLFNPIVAATSATYKRLSANYESGSQNTLSISREGLWLRQATAEGQMVIHAAEADNDGAVLGDVTFMSLDARSQALFRIKAESAVLVEGAWQLTNAKRWDLGPEILNPEQSSTLHATLTLASDLTADRIRDSFGEPSDISFWELPTFIRDLERAGFTTRRHVMWQQMELALPLLFVAMVLLGASLTMRHSRFGRTGTMVLTALGLGLGLFFMRNFAQVLGENGQIPILLAAWGPPVAGILLAMSILLHLEDG</sequence>
<proteinExistence type="predicted"/>
<feature type="transmembrane region" description="Helical" evidence="6">
    <location>
        <begin position="283"/>
        <end position="301"/>
    </location>
</feature>
<dbReference type="PANTHER" id="PTHR33529">
    <property type="entry name" value="SLR0882 PROTEIN-RELATED"/>
    <property type="match status" value="1"/>
</dbReference>
<feature type="transmembrane region" description="Helical" evidence="6">
    <location>
        <begin position="313"/>
        <end position="333"/>
    </location>
</feature>
<dbReference type="Proteomes" id="UP000606730">
    <property type="component" value="Unassembled WGS sequence"/>
</dbReference>
<evidence type="ECO:0000313" key="7">
    <source>
        <dbReference type="EMBL" id="GGE44727.1"/>
    </source>
</evidence>
<gene>
    <name evidence="7" type="ORF">GCM10011517_10420</name>
</gene>